<dbReference type="STRING" id="310782.SAMN05216499_109140"/>
<dbReference type="GO" id="GO:0051287">
    <property type="term" value="F:NAD binding"/>
    <property type="evidence" value="ECO:0007669"/>
    <property type="project" value="InterPro"/>
</dbReference>
<dbReference type="Pfam" id="PF03949">
    <property type="entry name" value="Malic_M"/>
    <property type="match status" value="1"/>
</dbReference>
<evidence type="ECO:0000313" key="3">
    <source>
        <dbReference type="Proteomes" id="UP000184111"/>
    </source>
</evidence>
<dbReference type="EMBL" id="FRBI01000009">
    <property type="protein sequence ID" value="SHM22731.1"/>
    <property type="molecule type" value="Genomic_DNA"/>
</dbReference>
<protein>
    <submittedName>
        <fullName evidence="2">Malate dehydrogenase (Oxaloacetate-decarboxylating)</fullName>
    </submittedName>
</protein>
<reference evidence="2 3" key="1">
    <citation type="submission" date="2016-11" db="EMBL/GenBank/DDBJ databases">
        <authorList>
            <person name="Jaros S."/>
            <person name="Januszkiewicz K."/>
            <person name="Wedrychowicz H."/>
        </authorList>
    </citation>
    <scope>NUCLEOTIDE SEQUENCE [LARGE SCALE GENOMIC DNA]</scope>
    <source>
        <strain evidence="2 3">CGMCC 4.2025</strain>
    </source>
</reference>
<name>A0A1M7H2H6_9ACTN</name>
<accession>A0A1M7H2H6</accession>
<dbReference type="AlphaFoldDB" id="A0A1M7H2H6"/>
<evidence type="ECO:0000259" key="1">
    <source>
        <dbReference type="Pfam" id="PF03949"/>
    </source>
</evidence>
<dbReference type="SUPFAM" id="SSF51735">
    <property type="entry name" value="NAD(P)-binding Rossmann-fold domains"/>
    <property type="match status" value="1"/>
</dbReference>
<dbReference type="Gene3D" id="3.40.50.720">
    <property type="entry name" value="NAD(P)-binding Rossmann-like Domain"/>
    <property type="match status" value="1"/>
</dbReference>
<dbReference type="Proteomes" id="UP000184111">
    <property type="component" value="Unassembled WGS sequence"/>
</dbReference>
<dbReference type="InterPro" id="IPR036291">
    <property type="entry name" value="NAD(P)-bd_dom_sf"/>
</dbReference>
<dbReference type="RefSeq" id="WP_073498742.1">
    <property type="nucleotide sequence ID" value="NZ_FRBI01000009.1"/>
</dbReference>
<dbReference type="InterPro" id="IPR012302">
    <property type="entry name" value="Malic_NAD-bd"/>
</dbReference>
<keyword evidence="3" id="KW-1185">Reference proteome</keyword>
<sequence length="78" mass="8013">MLAAAAHAVAGQTDTTAPGAPILPLIDRLHETSVAVAVAVARAAARDNIAGTAVDDGIEDRVRAAMWRPVYLPITAAR</sequence>
<evidence type="ECO:0000313" key="2">
    <source>
        <dbReference type="EMBL" id="SHM22731.1"/>
    </source>
</evidence>
<organism evidence="2 3">
    <name type="scientific">Actinacidiphila paucisporea</name>
    <dbReference type="NCBI Taxonomy" id="310782"/>
    <lineage>
        <taxon>Bacteria</taxon>
        <taxon>Bacillati</taxon>
        <taxon>Actinomycetota</taxon>
        <taxon>Actinomycetes</taxon>
        <taxon>Kitasatosporales</taxon>
        <taxon>Streptomycetaceae</taxon>
        <taxon>Actinacidiphila</taxon>
    </lineage>
</organism>
<proteinExistence type="predicted"/>
<feature type="domain" description="Malic enzyme NAD-binding" evidence="1">
    <location>
        <begin position="1"/>
        <end position="44"/>
    </location>
</feature>
<gene>
    <name evidence="2" type="ORF">SAMN05216499_109140</name>
</gene>